<comment type="caution">
    <text evidence="2">The sequence shown here is derived from an EMBL/GenBank/DDBJ whole genome shotgun (WGS) entry which is preliminary data.</text>
</comment>
<evidence type="ECO:0008006" key="4">
    <source>
        <dbReference type="Google" id="ProtNLM"/>
    </source>
</evidence>
<organism evidence="2 3">
    <name type="scientific">Stylosanthes scabra</name>
    <dbReference type="NCBI Taxonomy" id="79078"/>
    <lineage>
        <taxon>Eukaryota</taxon>
        <taxon>Viridiplantae</taxon>
        <taxon>Streptophyta</taxon>
        <taxon>Embryophyta</taxon>
        <taxon>Tracheophyta</taxon>
        <taxon>Spermatophyta</taxon>
        <taxon>Magnoliopsida</taxon>
        <taxon>eudicotyledons</taxon>
        <taxon>Gunneridae</taxon>
        <taxon>Pentapetalae</taxon>
        <taxon>rosids</taxon>
        <taxon>fabids</taxon>
        <taxon>Fabales</taxon>
        <taxon>Fabaceae</taxon>
        <taxon>Papilionoideae</taxon>
        <taxon>50 kb inversion clade</taxon>
        <taxon>dalbergioids sensu lato</taxon>
        <taxon>Dalbergieae</taxon>
        <taxon>Pterocarpus clade</taxon>
        <taxon>Stylosanthes</taxon>
    </lineage>
</organism>
<dbReference type="EMBL" id="JASCZI010271891">
    <property type="protein sequence ID" value="MED6216900.1"/>
    <property type="molecule type" value="Genomic_DNA"/>
</dbReference>
<keyword evidence="1" id="KW-0812">Transmembrane</keyword>
<gene>
    <name evidence="2" type="ORF">PIB30_012361</name>
</gene>
<keyword evidence="1" id="KW-1133">Transmembrane helix</keyword>
<sequence length="83" mass="8951">MAKGTLSEAKKSKSVVAVVGNAHLEGIKKHLLHKEQLNDLSVDDLLTIPPPNHNANILITSIMLVPSGVAMALVGMAIWKRFK</sequence>
<feature type="transmembrane region" description="Helical" evidence="1">
    <location>
        <begin position="57"/>
        <end position="79"/>
    </location>
</feature>
<reference evidence="2 3" key="1">
    <citation type="journal article" date="2023" name="Plants (Basel)">
        <title>Bridging the Gap: Combining Genomics and Transcriptomics Approaches to Understand Stylosanthes scabra, an Orphan Legume from the Brazilian Caatinga.</title>
        <authorList>
            <person name="Ferreira-Neto J.R.C."/>
            <person name="da Silva M.D."/>
            <person name="Binneck E."/>
            <person name="de Melo N.F."/>
            <person name="da Silva R.H."/>
            <person name="de Melo A.L.T.M."/>
            <person name="Pandolfi V."/>
            <person name="Bustamante F.O."/>
            <person name="Brasileiro-Vidal A.C."/>
            <person name="Benko-Iseppon A.M."/>
        </authorList>
    </citation>
    <scope>NUCLEOTIDE SEQUENCE [LARGE SCALE GENOMIC DNA]</scope>
    <source>
        <tissue evidence="2">Leaves</tissue>
    </source>
</reference>
<proteinExistence type="predicted"/>
<evidence type="ECO:0000313" key="2">
    <source>
        <dbReference type="EMBL" id="MED6216900.1"/>
    </source>
</evidence>
<evidence type="ECO:0000313" key="3">
    <source>
        <dbReference type="Proteomes" id="UP001341840"/>
    </source>
</evidence>
<name>A0ABU6Z3S1_9FABA</name>
<keyword evidence="1" id="KW-0472">Membrane</keyword>
<keyword evidence="3" id="KW-1185">Reference proteome</keyword>
<accession>A0ABU6Z3S1</accession>
<protein>
    <recommendedName>
        <fullName evidence="4">TraB family protein</fullName>
    </recommendedName>
</protein>
<dbReference type="Proteomes" id="UP001341840">
    <property type="component" value="Unassembled WGS sequence"/>
</dbReference>
<evidence type="ECO:0000256" key="1">
    <source>
        <dbReference type="SAM" id="Phobius"/>
    </source>
</evidence>